<accession>I3W1M6</accession>
<evidence type="ECO:0000256" key="1">
    <source>
        <dbReference type="SAM" id="Phobius"/>
    </source>
</evidence>
<sequence>MGYSEIVSTAAFLLALFVGLADLALGSPRRHGLGKTMAGRLGNG</sequence>
<organism evidence="2">
    <name type="scientific">Arthrobacter sp. J3.49</name>
    <dbReference type="NCBI Taxonomy" id="347213"/>
    <lineage>
        <taxon>Bacteria</taxon>
        <taxon>Bacillati</taxon>
        <taxon>Actinomycetota</taxon>
        <taxon>Actinomycetes</taxon>
        <taxon>Micrococcales</taxon>
        <taxon>Micrococcaceae</taxon>
        <taxon>Arthrobacter</taxon>
    </lineage>
</organism>
<name>I3W1M6_9MICC</name>
<evidence type="ECO:0000313" key="2">
    <source>
        <dbReference type="EMBL" id="AFK89503.1"/>
    </source>
</evidence>
<dbReference type="AlphaFoldDB" id="I3W1M6"/>
<reference evidence="2" key="1">
    <citation type="submission" date="2012-01" db="EMBL/GenBank/DDBJ databases">
        <authorList>
            <person name="Summers A.O."/>
            <person name="Wireman J."/>
            <person name="Sale K."/>
        </authorList>
    </citation>
    <scope>NUCLEOTIDE SEQUENCE</scope>
    <source>
        <strain evidence="2">J3-49</strain>
        <plasmid evidence="2">pJ349-116</plasmid>
    </source>
</reference>
<keyword evidence="1" id="KW-0472">Membrane</keyword>
<protein>
    <submittedName>
        <fullName evidence="2">Uncharacterized protein</fullName>
    </submittedName>
</protein>
<keyword evidence="1" id="KW-1133">Transmembrane helix</keyword>
<proteinExistence type="predicted"/>
<geneLocation type="plasmid" evidence="2">
    <name>pJ349-116</name>
</geneLocation>
<feature type="transmembrane region" description="Helical" evidence="1">
    <location>
        <begin position="6"/>
        <end position="25"/>
    </location>
</feature>
<keyword evidence="2" id="KW-0614">Plasmid</keyword>
<keyword evidence="1" id="KW-0812">Transmembrane</keyword>
<dbReference type="EMBL" id="JQ418530">
    <property type="protein sequence ID" value="AFK89503.1"/>
    <property type="molecule type" value="Genomic_DNA"/>
</dbReference>